<evidence type="ECO:0000256" key="1">
    <source>
        <dbReference type="SAM" id="MobiDB-lite"/>
    </source>
</evidence>
<dbReference type="EMBL" id="DQ272514">
    <property type="protein sequence ID" value="ABB82620.1"/>
    <property type="molecule type" value="Genomic_DNA"/>
</dbReference>
<organism evidence="2">
    <name type="scientific">Homo sapiens</name>
    <name type="common">Human</name>
    <dbReference type="NCBI Taxonomy" id="9606"/>
    <lineage>
        <taxon>Eukaryota</taxon>
        <taxon>Metazoa</taxon>
        <taxon>Chordata</taxon>
        <taxon>Craniata</taxon>
        <taxon>Vertebrata</taxon>
        <taxon>Euteleostomi</taxon>
        <taxon>Mammalia</taxon>
        <taxon>Eutheria</taxon>
        <taxon>Euarchontoglires</taxon>
        <taxon>Primates</taxon>
        <taxon>Haplorrhini</taxon>
        <taxon>Catarrhini</taxon>
        <taxon>Hominidae</taxon>
        <taxon>Homo</taxon>
    </lineage>
</organism>
<dbReference type="AlphaFoldDB" id="Q2XP30"/>
<feature type="region of interest" description="Disordered" evidence="1">
    <location>
        <begin position="1"/>
        <end position="22"/>
    </location>
</feature>
<feature type="compositionally biased region" description="Basic and acidic residues" evidence="1">
    <location>
        <begin position="1"/>
        <end position="10"/>
    </location>
</feature>
<name>Q2XP30_HUMAN</name>
<sequence length="22" mass="2397">MVHLTPEEKSAVTALWGQGERG</sequence>
<gene>
    <name evidence="2" type="primary">HBB</name>
</gene>
<protein>
    <submittedName>
        <fullName evidence="2">Mutant beta-globin</fullName>
    </submittedName>
</protein>
<reference evidence="2" key="1">
    <citation type="journal article" date="2005" name="J. Clin. Pathol.">
        <title>A novel frameshift mutation (+G) at codons 15/16 in a beta0 thalassaemia gene results in a significant reduction of beta globin mRNA values.</title>
        <authorList>
            <person name="Mo Q.H."/>
            <person name="Li X.R."/>
            <person name="Li C.F."/>
            <person name="He Y.L."/>
            <person name="Xu X.M."/>
        </authorList>
    </citation>
    <scope>NUCLEOTIDE SEQUENCE</scope>
    <source>
        <tissue evidence="2">Whole blood</tissue>
    </source>
</reference>
<accession>Q2XP30</accession>
<evidence type="ECO:0000313" key="2">
    <source>
        <dbReference type="EMBL" id="ABB82620.1"/>
    </source>
</evidence>
<dbReference type="ChiTaRS" id="HBB">
    <property type="organism name" value="human"/>
</dbReference>
<dbReference type="OrthoDB" id="9886081at2759"/>
<dbReference type="PeptideAtlas" id="Q2XP30"/>
<proteinExistence type="predicted"/>